<accession>A0A1X7AGD6</accession>
<evidence type="ECO:0000313" key="2">
    <source>
        <dbReference type="EMBL" id="SMA38552.1"/>
    </source>
</evidence>
<name>A0A1X7AGD6_9GAMM</name>
<dbReference type="RefSeq" id="WP_133060392.1">
    <property type="nucleotide sequence ID" value="NZ_CBCSCN010000001.1"/>
</dbReference>
<sequence length="432" mass="47746">MAAQRPANTGNYSWPSLPLPSQTCDRCGLGLDKCIHNEHPVLSTLPLTAGAFPRAAQDKPLQDRQVAISKKNSSLKASQRPSEATRLKSELIEFVCGMDIPPGMAEVFRRTNVTTVLSHAFSKLQYHMTDAYEMVGGMPSGNLDDRAKRKRPAPEIRDDHEECASKRAKDAATGDQLVKMDELTADDLASIAADTTVCTHEDAEAFANLWDHPNPTIRDVPLNILLLCRIPDQARKTIAPAPLEAWSFVEHPALPGVLFPVDPVANNEKLVRDLVNKLVEAISRKDSFALLSAIDAIREAISGAVVARPVNQILVKRKGASSGWCNEKEMLEGMFDPSLDFLADNIEKLKWLAKRMLWNLEQSSRTATSSSNASLNNQHTYTGFAYQLVKTFASQTNRDAYVKLTRIYLEHLASGRGDKAYQLLESLQVDRA</sequence>
<dbReference type="Proteomes" id="UP000196573">
    <property type="component" value="Unassembled WGS sequence"/>
</dbReference>
<proteinExistence type="predicted"/>
<reference evidence="2 3" key="1">
    <citation type="submission" date="2017-03" db="EMBL/GenBank/DDBJ databases">
        <authorList>
            <person name="Afonso C.L."/>
            <person name="Miller P.J."/>
            <person name="Scott M.A."/>
            <person name="Spackman E."/>
            <person name="Goraichik I."/>
            <person name="Dimitrov K.M."/>
            <person name="Suarez D.L."/>
            <person name="Swayne D.E."/>
        </authorList>
    </citation>
    <scope>NUCLEOTIDE SEQUENCE [LARGE SCALE GENOMIC DNA]</scope>
    <source>
        <strain evidence="2">SB41UT1</strain>
    </source>
</reference>
<evidence type="ECO:0000313" key="3">
    <source>
        <dbReference type="Proteomes" id="UP000196573"/>
    </source>
</evidence>
<dbReference type="EMBL" id="FWPT01000002">
    <property type="protein sequence ID" value="SMA38552.1"/>
    <property type="molecule type" value="Genomic_DNA"/>
</dbReference>
<keyword evidence="3" id="KW-1185">Reference proteome</keyword>
<gene>
    <name evidence="2" type="ORF">EHSB41UT_00890</name>
</gene>
<feature type="region of interest" description="Disordered" evidence="1">
    <location>
        <begin position="139"/>
        <end position="169"/>
    </location>
</feature>
<protein>
    <submittedName>
        <fullName evidence="2">Uncharacterized protein</fullName>
    </submittedName>
</protein>
<dbReference type="AlphaFoldDB" id="A0A1X7AGD6"/>
<feature type="compositionally biased region" description="Basic and acidic residues" evidence="1">
    <location>
        <begin position="143"/>
        <end position="169"/>
    </location>
</feature>
<evidence type="ECO:0000256" key="1">
    <source>
        <dbReference type="SAM" id="MobiDB-lite"/>
    </source>
</evidence>
<organism evidence="2 3">
    <name type="scientific">Parendozoicomonas haliclonae</name>
    <dbReference type="NCBI Taxonomy" id="1960125"/>
    <lineage>
        <taxon>Bacteria</taxon>
        <taxon>Pseudomonadati</taxon>
        <taxon>Pseudomonadota</taxon>
        <taxon>Gammaproteobacteria</taxon>
        <taxon>Oceanospirillales</taxon>
        <taxon>Endozoicomonadaceae</taxon>
        <taxon>Parendozoicomonas</taxon>
    </lineage>
</organism>